<organism evidence="8 9">
    <name type="scientific">Candidatus Thalassospirochaeta sargassi</name>
    <dbReference type="NCBI Taxonomy" id="3119039"/>
    <lineage>
        <taxon>Bacteria</taxon>
        <taxon>Pseudomonadati</taxon>
        <taxon>Spirochaetota</taxon>
        <taxon>Spirochaetia</taxon>
        <taxon>Spirochaetales</taxon>
        <taxon>Spirochaetaceae</taxon>
        <taxon>Candidatus Thalassospirochaeta</taxon>
    </lineage>
</organism>
<dbReference type="SUPFAM" id="SSF47648">
    <property type="entry name" value="Nucleoside phosphorylase/phosphoribosyltransferase N-terminal domain"/>
    <property type="match status" value="1"/>
</dbReference>
<evidence type="ECO:0000256" key="6">
    <source>
        <dbReference type="ARBA" id="ARBA00048550"/>
    </source>
</evidence>
<dbReference type="InterPro" id="IPR018090">
    <property type="entry name" value="Pyrmidine_PPas_bac/euk"/>
</dbReference>
<protein>
    <recommendedName>
        <fullName evidence="3">thymidine phosphorylase</fullName>
        <ecNumber evidence="3">2.4.2.4</ecNumber>
    </recommendedName>
</protein>
<dbReference type="InterPro" id="IPR000312">
    <property type="entry name" value="Glycosyl_Trfase_fam3"/>
</dbReference>
<dbReference type="NCBIfam" id="NF004747">
    <property type="entry name" value="PRK06078.1"/>
    <property type="match status" value="1"/>
</dbReference>
<keyword evidence="4 8" id="KW-0328">Glycosyltransferase</keyword>
<dbReference type="PROSITE" id="PS00647">
    <property type="entry name" value="THYMID_PHOSPHORYLASE"/>
    <property type="match status" value="1"/>
</dbReference>
<dbReference type="GO" id="GO:0006213">
    <property type="term" value="P:pyrimidine nucleoside metabolic process"/>
    <property type="evidence" value="ECO:0007669"/>
    <property type="project" value="InterPro"/>
</dbReference>
<feature type="domain" description="Pyrimidine nucleoside phosphorylase C-terminal" evidence="7">
    <location>
        <begin position="345"/>
        <end position="419"/>
    </location>
</feature>
<dbReference type="FunFam" id="3.40.1030.10:FF:000003">
    <property type="entry name" value="Pyrimidine-nucleoside phosphorylase"/>
    <property type="match status" value="1"/>
</dbReference>
<dbReference type="GO" id="GO:0006206">
    <property type="term" value="P:pyrimidine nucleobase metabolic process"/>
    <property type="evidence" value="ECO:0007669"/>
    <property type="project" value="InterPro"/>
</dbReference>
<dbReference type="NCBIfam" id="TIGR02644">
    <property type="entry name" value="Y_phosphoryl"/>
    <property type="match status" value="1"/>
</dbReference>
<comment type="caution">
    <text evidence="8">The sequence shown here is derived from an EMBL/GenBank/DDBJ whole genome shotgun (WGS) entry which is preliminary data.</text>
</comment>
<dbReference type="EC" id="2.4.2.4" evidence="3"/>
<dbReference type="Gene3D" id="3.90.1170.30">
    <property type="entry name" value="Pyrimidine nucleoside phosphorylase-like, C-terminal domain"/>
    <property type="match status" value="1"/>
</dbReference>
<gene>
    <name evidence="8" type="ORF">PQJ61_06580</name>
</gene>
<dbReference type="InterPro" id="IPR036566">
    <property type="entry name" value="PYNP-like_C_sf"/>
</dbReference>
<dbReference type="Pfam" id="PF02885">
    <property type="entry name" value="Glycos_trans_3N"/>
    <property type="match status" value="1"/>
</dbReference>
<evidence type="ECO:0000256" key="3">
    <source>
        <dbReference type="ARBA" id="ARBA00011892"/>
    </source>
</evidence>
<dbReference type="InterPro" id="IPR013102">
    <property type="entry name" value="PYNP_C"/>
</dbReference>
<dbReference type="PANTHER" id="PTHR10515">
    <property type="entry name" value="THYMIDINE PHOSPHORYLASE"/>
    <property type="match status" value="1"/>
</dbReference>
<dbReference type="PIRSF" id="PIRSF000478">
    <property type="entry name" value="TP_PyNP"/>
    <property type="match status" value="1"/>
</dbReference>
<dbReference type="SMART" id="SM00941">
    <property type="entry name" value="PYNP_C"/>
    <property type="match status" value="1"/>
</dbReference>
<dbReference type="InterPro" id="IPR036320">
    <property type="entry name" value="Glycosyl_Trfase_fam3_N_dom_sf"/>
</dbReference>
<dbReference type="PANTHER" id="PTHR10515:SF0">
    <property type="entry name" value="THYMIDINE PHOSPHORYLASE"/>
    <property type="match status" value="1"/>
</dbReference>
<evidence type="ECO:0000256" key="2">
    <source>
        <dbReference type="ARBA" id="ARBA00011738"/>
    </source>
</evidence>
<sequence>MHITDIILKKRSGEALTKEEIDFFIKGYVDGSIPDYQASALLMAIWFNGMNPQETTDLTLSMVASGDTVDLSGIDGIKVDKHSTGGVADTTTLVAAPLVAACGGRVAKMSGRGLGHTGGTLDKLESIPGLSIEQPMEIFQKLVNTIGLSVIGQTGNLVPADKKLYALRDVTVTVDNMSLIAGSIMSKKIASGADAIVLDVKTGSGAFMKTAEDSVELAKSMVEIGKLAGRATVALVTDMNQPLGNAVGNALEVQEAIEILRGEHPGDLKDVAFALSAWMLRLAGLADDEAAAMKMLTNALESGAALDALSRMIEAQGGDPKICEDTSKLPRAGKLISVKAERDGWISEMDNTEIGISAMLLGAGRQTKADVIDPAVGLWMKKRIGEQVAVGDELAVFHVNEEKNLDEALKRFKAAVKISGEKPDKLPLIYHVVE</sequence>
<comment type="similarity">
    <text evidence="1">Belongs to the thymidine/pyrimidine-nucleoside phosphorylase family.</text>
</comment>
<evidence type="ECO:0000256" key="5">
    <source>
        <dbReference type="ARBA" id="ARBA00022679"/>
    </source>
</evidence>
<evidence type="ECO:0000313" key="8">
    <source>
        <dbReference type="EMBL" id="MDC7226412.1"/>
    </source>
</evidence>
<dbReference type="Gene3D" id="3.40.1030.10">
    <property type="entry name" value="Nucleoside phosphorylase/phosphoribosyltransferase catalytic domain"/>
    <property type="match status" value="1"/>
</dbReference>
<dbReference type="EMBL" id="JAQQAL010000011">
    <property type="protein sequence ID" value="MDC7226412.1"/>
    <property type="molecule type" value="Genomic_DNA"/>
</dbReference>
<proteinExistence type="inferred from homology"/>
<dbReference type="Proteomes" id="UP001221217">
    <property type="component" value="Unassembled WGS sequence"/>
</dbReference>
<comment type="subunit">
    <text evidence="2">Homodimer.</text>
</comment>
<dbReference type="SUPFAM" id="SSF54680">
    <property type="entry name" value="Pyrimidine nucleoside phosphorylase C-terminal domain"/>
    <property type="match status" value="1"/>
</dbReference>
<accession>A0AAJ1MJB5</accession>
<evidence type="ECO:0000256" key="4">
    <source>
        <dbReference type="ARBA" id="ARBA00022676"/>
    </source>
</evidence>
<dbReference type="AlphaFoldDB" id="A0AAJ1MJB5"/>
<dbReference type="SUPFAM" id="SSF52418">
    <property type="entry name" value="Nucleoside phosphorylase/phosphoribosyltransferase catalytic domain"/>
    <property type="match status" value="1"/>
</dbReference>
<dbReference type="NCBIfam" id="NF004490">
    <property type="entry name" value="PRK05820.1"/>
    <property type="match status" value="1"/>
</dbReference>
<reference evidence="8 9" key="1">
    <citation type="submission" date="2022-12" db="EMBL/GenBank/DDBJ databases">
        <title>Metagenome assembled genome from gulf of manar.</title>
        <authorList>
            <person name="Kohli P."/>
            <person name="Pk S."/>
            <person name="Venkata Ramana C."/>
            <person name="Sasikala C."/>
        </authorList>
    </citation>
    <scope>NUCLEOTIDE SEQUENCE [LARGE SCALE GENOMIC DNA]</scope>
    <source>
        <strain evidence="8">JB008</strain>
    </source>
</reference>
<dbReference type="InterPro" id="IPR017872">
    <property type="entry name" value="Pyrmidine_PPase_CS"/>
</dbReference>
<comment type="catalytic activity">
    <reaction evidence="6">
        <text>thymidine + phosphate = 2-deoxy-alpha-D-ribose 1-phosphate + thymine</text>
        <dbReference type="Rhea" id="RHEA:16037"/>
        <dbReference type="ChEBI" id="CHEBI:17748"/>
        <dbReference type="ChEBI" id="CHEBI:17821"/>
        <dbReference type="ChEBI" id="CHEBI:43474"/>
        <dbReference type="ChEBI" id="CHEBI:57259"/>
        <dbReference type="EC" id="2.4.2.4"/>
    </reaction>
</comment>
<dbReference type="Pfam" id="PF07831">
    <property type="entry name" value="PYNP_C"/>
    <property type="match status" value="1"/>
</dbReference>
<dbReference type="Pfam" id="PF00591">
    <property type="entry name" value="Glycos_transf_3"/>
    <property type="match status" value="1"/>
</dbReference>
<dbReference type="GO" id="GO:0005829">
    <property type="term" value="C:cytosol"/>
    <property type="evidence" value="ECO:0007669"/>
    <property type="project" value="TreeGrafter"/>
</dbReference>
<dbReference type="InterPro" id="IPR035902">
    <property type="entry name" value="Nuc_phospho_transferase"/>
</dbReference>
<keyword evidence="5 8" id="KW-0808">Transferase</keyword>
<evidence type="ECO:0000313" key="9">
    <source>
        <dbReference type="Proteomes" id="UP001221217"/>
    </source>
</evidence>
<name>A0AAJ1MJB5_9SPIO</name>
<dbReference type="InterPro" id="IPR000053">
    <property type="entry name" value="Thymidine/pyrmidine_PPase"/>
</dbReference>
<dbReference type="InterPro" id="IPR017459">
    <property type="entry name" value="Glycosyl_Trfase_fam3_N_dom"/>
</dbReference>
<dbReference type="Gene3D" id="1.20.970.10">
    <property type="entry name" value="Transferase, Pyrimidine Nucleoside Phosphorylase, Chain C"/>
    <property type="match status" value="1"/>
</dbReference>
<dbReference type="GO" id="GO:0004645">
    <property type="term" value="F:1,4-alpha-oligoglucan phosphorylase activity"/>
    <property type="evidence" value="ECO:0007669"/>
    <property type="project" value="InterPro"/>
</dbReference>
<evidence type="ECO:0000259" key="7">
    <source>
        <dbReference type="SMART" id="SM00941"/>
    </source>
</evidence>
<evidence type="ECO:0000256" key="1">
    <source>
        <dbReference type="ARBA" id="ARBA00006915"/>
    </source>
</evidence>
<dbReference type="GO" id="GO:0009032">
    <property type="term" value="F:thymidine phosphorylase activity"/>
    <property type="evidence" value="ECO:0007669"/>
    <property type="project" value="UniProtKB-EC"/>
</dbReference>